<keyword evidence="2" id="KW-0812">Transmembrane</keyword>
<keyword evidence="2" id="KW-0472">Membrane</keyword>
<dbReference type="Gramene" id="LPERR08G07050.6">
    <property type="protein sequence ID" value="LPERR08G07050.6"/>
    <property type="gene ID" value="LPERR08G07050"/>
</dbReference>
<reference evidence="3 4" key="2">
    <citation type="submission" date="2013-12" db="EMBL/GenBank/DDBJ databases">
        <authorList>
            <person name="Yu Y."/>
            <person name="Lee S."/>
            <person name="de Baynast K."/>
            <person name="Wissotski M."/>
            <person name="Liu L."/>
            <person name="Talag J."/>
            <person name="Goicoechea J."/>
            <person name="Angelova A."/>
            <person name="Jetty R."/>
            <person name="Kudrna D."/>
            <person name="Golser W."/>
            <person name="Rivera L."/>
            <person name="Zhang J."/>
            <person name="Wing R."/>
        </authorList>
    </citation>
    <scope>NUCLEOTIDE SEQUENCE</scope>
</reference>
<protein>
    <submittedName>
        <fullName evidence="3">Uncharacterized protein</fullName>
    </submittedName>
</protein>
<dbReference type="EnsemblPlants" id="LPERR08G07050.4">
    <property type="protein sequence ID" value="LPERR08G07050.4"/>
    <property type="gene ID" value="LPERR08G07050"/>
</dbReference>
<evidence type="ECO:0000256" key="1">
    <source>
        <dbReference type="SAM" id="MobiDB-lite"/>
    </source>
</evidence>
<dbReference type="Gramene" id="LPERR08G07050.5">
    <property type="protein sequence ID" value="LPERR08G07050.5"/>
    <property type="gene ID" value="LPERR08G07050"/>
</dbReference>
<accession>A0A0D9X5X6</accession>
<dbReference type="Gramene" id="LPERR08G07050.2">
    <property type="protein sequence ID" value="LPERR08G07050.2"/>
    <property type="gene ID" value="LPERR08G07050"/>
</dbReference>
<evidence type="ECO:0000313" key="4">
    <source>
        <dbReference type="Proteomes" id="UP000032180"/>
    </source>
</evidence>
<feature type="compositionally biased region" description="Pro residues" evidence="1">
    <location>
        <begin position="63"/>
        <end position="73"/>
    </location>
</feature>
<dbReference type="Proteomes" id="UP000032180">
    <property type="component" value="Chromosome 8"/>
</dbReference>
<name>A0A0D9X5X6_9ORYZ</name>
<dbReference type="Gramene" id="LPERR08G07050.1">
    <property type="protein sequence ID" value="LPERR08G07050.1"/>
    <property type="gene ID" value="LPERR08G07050"/>
</dbReference>
<dbReference type="EnsemblPlants" id="LPERR08G07050.6">
    <property type="protein sequence ID" value="LPERR08G07050.6"/>
    <property type="gene ID" value="LPERR08G07050"/>
</dbReference>
<proteinExistence type="predicted"/>
<dbReference type="Gramene" id="LPERR08G07050.4">
    <property type="protein sequence ID" value="LPERR08G07050.4"/>
    <property type="gene ID" value="LPERR08G07050"/>
</dbReference>
<dbReference type="EnsemblPlants" id="LPERR08G07050.5">
    <property type="protein sequence ID" value="LPERR08G07050.5"/>
    <property type="gene ID" value="LPERR08G07050"/>
</dbReference>
<reference evidence="3 4" key="1">
    <citation type="submission" date="2012-08" db="EMBL/GenBank/DDBJ databases">
        <title>Oryza genome evolution.</title>
        <authorList>
            <person name="Wing R.A."/>
        </authorList>
    </citation>
    <scope>NUCLEOTIDE SEQUENCE</scope>
</reference>
<feature type="region of interest" description="Disordered" evidence="1">
    <location>
        <begin position="42"/>
        <end position="76"/>
    </location>
</feature>
<dbReference type="AlphaFoldDB" id="A0A0D9X5X6"/>
<feature type="transmembrane region" description="Helical" evidence="2">
    <location>
        <begin position="116"/>
        <end position="136"/>
    </location>
</feature>
<evidence type="ECO:0000256" key="2">
    <source>
        <dbReference type="SAM" id="Phobius"/>
    </source>
</evidence>
<keyword evidence="2" id="KW-1133">Transmembrane helix</keyword>
<dbReference type="EnsemblPlants" id="LPERR08G07050.2">
    <property type="protein sequence ID" value="LPERR08G07050.2"/>
    <property type="gene ID" value="LPERR08G07050"/>
</dbReference>
<keyword evidence="4" id="KW-1185">Reference proteome</keyword>
<dbReference type="Gramene" id="LPERR08G07050.3">
    <property type="protein sequence ID" value="LPERR08G07050.3"/>
    <property type="gene ID" value="LPERR08G07050"/>
</dbReference>
<organism evidence="3 4">
    <name type="scientific">Leersia perrieri</name>
    <dbReference type="NCBI Taxonomy" id="77586"/>
    <lineage>
        <taxon>Eukaryota</taxon>
        <taxon>Viridiplantae</taxon>
        <taxon>Streptophyta</taxon>
        <taxon>Embryophyta</taxon>
        <taxon>Tracheophyta</taxon>
        <taxon>Spermatophyta</taxon>
        <taxon>Magnoliopsida</taxon>
        <taxon>Liliopsida</taxon>
        <taxon>Poales</taxon>
        <taxon>Poaceae</taxon>
        <taxon>BOP clade</taxon>
        <taxon>Oryzoideae</taxon>
        <taxon>Oryzeae</taxon>
        <taxon>Oryzinae</taxon>
        <taxon>Leersia</taxon>
    </lineage>
</organism>
<dbReference type="EnsemblPlants" id="LPERR08G07050.1">
    <property type="protein sequence ID" value="LPERR08G07050.1"/>
    <property type="gene ID" value="LPERR08G07050"/>
</dbReference>
<sequence>MPVAGEDVNGCGDDDLKLDSPNLVLIRRAALPLLEPRRLENGDCWPPSVPVGARRSRKLDLPSPGPSESPLPLPADELPGLSPIFSGANQATARSIASVRDSNVQLRENFHQRECIITALAGVLLWITTLAARPSIVRKKSS</sequence>
<evidence type="ECO:0000313" key="3">
    <source>
        <dbReference type="EnsemblPlants" id="LPERR08G07050.6"/>
    </source>
</evidence>
<reference evidence="3" key="3">
    <citation type="submission" date="2015-04" db="UniProtKB">
        <authorList>
            <consortium name="EnsemblPlants"/>
        </authorList>
    </citation>
    <scope>IDENTIFICATION</scope>
</reference>
<dbReference type="EnsemblPlants" id="LPERR08G07050.3">
    <property type="protein sequence ID" value="LPERR08G07050.3"/>
    <property type="gene ID" value="LPERR08G07050"/>
</dbReference>